<dbReference type="SMART" id="SM00220">
    <property type="entry name" value="S_TKc"/>
    <property type="match status" value="1"/>
</dbReference>
<evidence type="ECO:0000313" key="10">
    <source>
        <dbReference type="EMBL" id="MCC9632009.1"/>
    </source>
</evidence>
<dbReference type="EMBL" id="JAJKFT010000010">
    <property type="protein sequence ID" value="MCC9632009.1"/>
    <property type="molecule type" value="Genomic_DNA"/>
</dbReference>
<reference evidence="10" key="1">
    <citation type="submission" date="2021-11" db="EMBL/GenBank/DDBJ databases">
        <title>Genome sequence.</title>
        <authorList>
            <person name="Sun Q."/>
        </authorList>
    </citation>
    <scope>NUCLEOTIDE SEQUENCE</scope>
    <source>
        <strain evidence="10">JC732</strain>
    </source>
</reference>
<dbReference type="Pfam" id="PF13385">
    <property type="entry name" value="Laminin_G_3"/>
    <property type="match status" value="1"/>
</dbReference>
<feature type="compositionally biased region" description="Polar residues" evidence="8">
    <location>
        <begin position="589"/>
        <end position="602"/>
    </location>
</feature>
<evidence type="ECO:0000256" key="3">
    <source>
        <dbReference type="ARBA" id="ARBA00022737"/>
    </source>
</evidence>
<comment type="caution">
    <text evidence="10">The sequence shown here is derived from an EMBL/GenBank/DDBJ whole genome shotgun (WGS) entry which is preliminary data.</text>
</comment>
<keyword evidence="6 7" id="KW-0067">ATP-binding</keyword>
<proteinExistence type="predicted"/>
<feature type="domain" description="Protein kinase" evidence="9">
    <location>
        <begin position="152"/>
        <end position="419"/>
    </location>
</feature>
<feature type="binding site" evidence="7">
    <location>
        <position position="181"/>
    </location>
    <ligand>
        <name>ATP</name>
        <dbReference type="ChEBI" id="CHEBI:30616"/>
    </ligand>
</feature>
<keyword evidence="1" id="KW-0433">Leucine-rich repeat</keyword>
<evidence type="ECO:0000256" key="5">
    <source>
        <dbReference type="ARBA" id="ARBA00022777"/>
    </source>
</evidence>
<organism evidence="10 11">
    <name type="scientific">Blastopirellula sediminis</name>
    <dbReference type="NCBI Taxonomy" id="2894196"/>
    <lineage>
        <taxon>Bacteria</taxon>
        <taxon>Pseudomonadati</taxon>
        <taxon>Planctomycetota</taxon>
        <taxon>Planctomycetia</taxon>
        <taxon>Pirellulales</taxon>
        <taxon>Pirellulaceae</taxon>
        <taxon>Blastopirellula</taxon>
    </lineage>
</organism>
<dbReference type="Proteomes" id="UP001139103">
    <property type="component" value="Unassembled WGS sequence"/>
</dbReference>
<dbReference type="Pfam" id="PF00069">
    <property type="entry name" value="Pkinase"/>
    <property type="match status" value="1"/>
</dbReference>
<dbReference type="SUPFAM" id="SSF52047">
    <property type="entry name" value="RNI-like"/>
    <property type="match status" value="2"/>
</dbReference>
<dbReference type="InterPro" id="IPR006553">
    <property type="entry name" value="Leu-rich_rpt_Cys-con_subtyp"/>
</dbReference>
<evidence type="ECO:0000256" key="7">
    <source>
        <dbReference type="PROSITE-ProRule" id="PRU10141"/>
    </source>
</evidence>
<keyword evidence="3" id="KW-0677">Repeat</keyword>
<dbReference type="InterPro" id="IPR011009">
    <property type="entry name" value="Kinase-like_dom_sf"/>
</dbReference>
<dbReference type="CDD" id="cd14014">
    <property type="entry name" value="STKc_PknB_like"/>
    <property type="match status" value="1"/>
</dbReference>
<dbReference type="PROSITE" id="PS50011">
    <property type="entry name" value="PROTEIN_KINASE_DOM"/>
    <property type="match status" value="1"/>
</dbReference>
<dbReference type="SUPFAM" id="SSF49899">
    <property type="entry name" value="Concanavalin A-like lectins/glucanases"/>
    <property type="match status" value="1"/>
</dbReference>
<sequence>MDQQDQLEELLVEWGLRRQQGEEISPEELCRDCPELAAELAELISDLKATDWIEKEEDTVVNFLNQSDKSTLVTRGGLSPLPQTGMDLAEFRTRLADSGLLTQDSISELQRLYPAHDAHSFASQLVGEKKLTLFQATVLLQRRDLPLALDRYVLLDEIGAGGMGAVFKALHQRMDRIVALKILPQEALDSPDKIKRFHREVKAAARLEHPNIVTAFDAHTDKGVHFLVMSYVDGTDLAKLVRLQGPLPPAKAFDYIAQAARGLQHAHNMGIVHRDIKPANLLVDREGNVKILDMGLARMDASPSQPQPAESFDLTMAGAVMGTVAYLAPEQAIDTRDADARSDIYSLGCTLYYLLKGRPIFMEDTTYKMLIAHREKEAPDLEGDRFTPQVNRVFHRMVAKKPEDRYQSMTQLLEDLATLDIPEFSPVPHEYQAPIPTEFVETATAIDTNRDLTATAHQLAPAHKQPRWPVATFCLLALFGMALAAGFLLKVKTPHGTIILEIDQPELAGAEVLVDDEKRLTIKTGQGQEPVIVSADQKTHKLKVVKGGFQTFTQEFQVDAANDQTIRVHLDPLVQEVAANVAPPAMPTTDLSESPVASQPSDANEDNPQRRLAESIIRGGGRTVVTTSGGTRSFANLADIRPARFAVSEIEMIECKEATDADLAPAAPIYSLETLSFPGTPLTDHAMKSIKHSDAIDMLYLSGTEMSAAGVSRFAQSENVTALRAWGFPIKPTDVVGMKGLRLYEADQVFDAESVAAFAQLHSLRRIFATVNESSAPELAKLAGLTHLRDIRIDDGVCQEEAAIDAISQLKSLRYIQLWDSFTKEDAARLQELRPDLVVICPEIPAREDQSEIAQWVLDNGSTLLVWPMGKVDKVPQESFAIETIVIDSAKLSDGKQAVNLKGTIGLSTLQWDFAKNVDDALETIGTFDSLTQLEMRNADVTAAGMAHVAKLSELEYIDFRYCTSLRDDAIPFLSKLEFVRQLHLRGTPITDAAFASLGQMQSLRILDLGNCQELTGSGLTHLKSLPRLHRLQLERTNLTDEAIPYLSELKTVRVLNIANTKITPEGAAKLQAAIPQCVVLHESLDDIPWRSPDAVKSLTTPPAKADADPHRHLAESIIRGGGRALVVTSTASRHLRKPADFREARFAVCEVKLIDCPDAVDADLAPAEPIYSLDSLEFASSPLTDDALAHIKHSSAIESLYISQTKLDKPGLARFAQSENVTIARLSGLPLKPSDVAGMKRLRVYEGDVTFDAESIAALSQFKDLRSLSAGENAFSGVELAKLAGLSHLRDIWIRKGLDEEAATASLIQLKSLRHIKLEETFTPAGAARLQELRPDAIVIHPELPAREDQSKIAQWVLDQGGELDLSYSWRAEQVPSESFGIGILFLPPAKFPDGDEAIHLKGAIGVKALNWSAVKDGDVALETIGTLDSLIQLEMSGADISAAGMAHVAKLTELEYVNFSDCKSLSDEALSSLSKLEFVRLLKLGHTPITDAGLIHLSEMPSLRILELANCEGITGSGLAHLASLPRLHRLHLEGTNVTDEAIPLLSELKTVRVLNIANTQITPEGAARLQAAIPKCVVLHESLDDIPWRSPDDAAEGATSMEQAGKESYGLSFDGEDDFVVLEDFQLGPQSDSAQEGYTVEGWVSIAAALETNQTAFDFRTNQIKISAYTDASPKNVWRSVSRSIATREGVIPVGESVKLNQFVHVAGVWDGKRHTFFMNGKFFGGDRLIAEASDSNIVANLYLGRKPPHEGENLFKGVFRQFRISQGARYTQDFVPDERFQADEDTLVLYRFDEGHGDVLKDSSGHGHDAKIEGATWVKVEDHLQETNSSKP</sequence>
<dbReference type="InterPro" id="IPR032675">
    <property type="entry name" value="LRR_dom_sf"/>
</dbReference>
<dbReference type="Gene3D" id="1.10.510.10">
    <property type="entry name" value="Transferase(Phosphotransferase) domain 1"/>
    <property type="match status" value="1"/>
</dbReference>
<dbReference type="InterPro" id="IPR013320">
    <property type="entry name" value="ConA-like_dom_sf"/>
</dbReference>
<evidence type="ECO:0000313" key="11">
    <source>
        <dbReference type="Proteomes" id="UP001139103"/>
    </source>
</evidence>
<evidence type="ECO:0000256" key="8">
    <source>
        <dbReference type="SAM" id="MobiDB-lite"/>
    </source>
</evidence>
<evidence type="ECO:0000256" key="4">
    <source>
        <dbReference type="ARBA" id="ARBA00022741"/>
    </source>
</evidence>
<dbReference type="SMART" id="SM00367">
    <property type="entry name" value="LRR_CC"/>
    <property type="match status" value="4"/>
</dbReference>
<dbReference type="PROSITE" id="PS00108">
    <property type="entry name" value="PROTEIN_KINASE_ST"/>
    <property type="match status" value="1"/>
</dbReference>
<dbReference type="InterPro" id="IPR000719">
    <property type="entry name" value="Prot_kinase_dom"/>
</dbReference>
<dbReference type="PANTHER" id="PTHR43289">
    <property type="entry name" value="MITOGEN-ACTIVATED PROTEIN KINASE KINASE KINASE 20-RELATED"/>
    <property type="match status" value="1"/>
</dbReference>
<keyword evidence="4 7" id="KW-0547">Nucleotide-binding</keyword>
<dbReference type="PROSITE" id="PS00107">
    <property type="entry name" value="PROTEIN_KINASE_ATP"/>
    <property type="match status" value="1"/>
</dbReference>
<evidence type="ECO:0000259" key="9">
    <source>
        <dbReference type="PROSITE" id="PS50011"/>
    </source>
</evidence>
<dbReference type="SMART" id="SM00368">
    <property type="entry name" value="LRR_RI"/>
    <property type="match status" value="4"/>
</dbReference>
<dbReference type="SUPFAM" id="SSF56112">
    <property type="entry name" value="Protein kinase-like (PK-like)"/>
    <property type="match status" value="1"/>
</dbReference>
<keyword evidence="5 10" id="KW-0418">Kinase</keyword>
<evidence type="ECO:0000256" key="2">
    <source>
        <dbReference type="ARBA" id="ARBA00022679"/>
    </source>
</evidence>
<evidence type="ECO:0000256" key="1">
    <source>
        <dbReference type="ARBA" id="ARBA00022614"/>
    </source>
</evidence>
<dbReference type="Gene3D" id="3.30.200.20">
    <property type="entry name" value="Phosphorylase Kinase, domain 1"/>
    <property type="match status" value="1"/>
</dbReference>
<dbReference type="Pfam" id="PF13516">
    <property type="entry name" value="LRR_6"/>
    <property type="match status" value="1"/>
</dbReference>
<protein>
    <submittedName>
        <fullName evidence="10">Protein kinase</fullName>
    </submittedName>
</protein>
<dbReference type="GO" id="GO:0004674">
    <property type="term" value="F:protein serine/threonine kinase activity"/>
    <property type="evidence" value="ECO:0007669"/>
    <property type="project" value="TreeGrafter"/>
</dbReference>
<dbReference type="RefSeq" id="WP_230224868.1">
    <property type="nucleotide sequence ID" value="NZ_JAJKFT010000010.1"/>
</dbReference>
<name>A0A9X1SMT0_9BACT</name>
<dbReference type="PANTHER" id="PTHR43289:SF6">
    <property type="entry name" value="SERINE_THREONINE-PROTEIN KINASE NEKL-3"/>
    <property type="match status" value="1"/>
</dbReference>
<accession>A0A9X1SMT0</accession>
<dbReference type="Gene3D" id="3.80.10.10">
    <property type="entry name" value="Ribonuclease Inhibitor"/>
    <property type="match status" value="4"/>
</dbReference>
<evidence type="ECO:0000256" key="6">
    <source>
        <dbReference type="ARBA" id="ARBA00022840"/>
    </source>
</evidence>
<dbReference type="GO" id="GO:0005524">
    <property type="term" value="F:ATP binding"/>
    <property type="evidence" value="ECO:0007669"/>
    <property type="project" value="UniProtKB-UniRule"/>
</dbReference>
<dbReference type="InterPro" id="IPR001611">
    <property type="entry name" value="Leu-rich_rpt"/>
</dbReference>
<keyword evidence="2" id="KW-0808">Transferase</keyword>
<dbReference type="Gene3D" id="2.60.120.200">
    <property type="match status" value="1"/>
</dbReference>
<dbReference type="InterPro" id="IPR008271">
    <property type="entry name" value="Ser/Thr_kinase_AS"/>
</dbReference>
<dbReference type="InterPro" id="IPR017441">
    <property type="entry name" value="Protein_kinase_ATP_BS"/>
</dbReference>
<keyword evidence="11" id="KW-1185">Reference proteome</keyword>
<feature type="region of interest" description="Disordered" evidence="8">
    <location>
        <begin position="584"/>
        <end position="609"/>
    </location>
</feature>
<gene>
    <name evidence="10" type="ORF">LOC68_26740</name>
</gene>